<evidence type="ECO:0000313" key="3">
    <source>
        <dbReference type="Proteomes" id="UP000650005"/>
    </source>
</evidence>
<feature type="region of interest" description="Disordered" evidence="1">
    <location>
        <begin position="395"/>
        <end position="431"/>
    </location>
</feature>
<keyword evidence="3" id="KW-1185">Reference proteome</keyword>
<dbReference type="EMBL" id="JAENIP010000008">
    <property type="protein sequence ID" value="MBK1843576.1"/>
    <property type="molecule type" value="Genomic_DNA"/>
</dbReference>
<feature type="compositionally biased region" description="Basic and acidic residues" evidence="1">
    <location>
        <begin position="9"/>
        <end position="20"/>
    </location>
</feature>
<accession>A0ABS1FJG2</accession>
<gene>
    <name evidence="2" type="ORF">JIM95_03125</name>
</gene>
<protein>
    <submittedName>
        <fullName evidence="2">YbjN domain-containing protein</fullName>
    </submittedName>
</protein>
<dbReference type="Proteomes" id="UP000650005">
    <property type="component" value="Unassembled WGS sequence"/>
</dbReference>
<name>A0ABS1FJG2_9CORY</name>
<organism evidence="2 3">
    <name type="scientific">Corynebacterium antarcticum</name>
    <dbReference type="NCBI Taxonomy" id="2800405"/>
    <lineage>
        <taxon>Bacteria</taxon>
        <taxon>Bacillati</taxon>
        <taxon>Actinomycetota</taxon>
        <taxon>Actinomycetes</taxon>
        <taxon>Mycobacteriales</taxon>
        <taxon>Corynebacteriaceae</taxon>
        <taxon>Corynebacterium</taxon>
    </lineage>
</organism>
<reference evidence="2" key="1">
    <citation type="submission" date="2021-01" db="EMBL/GenBank/DDBJ databases">
        <title>Characterization of Corynebacterium spp. from penguins.</title>
        <authorList>
            <person name="Svec P."/>
        </authorList>
    </citation>
    <scope>NUCLEOTIDE SEQUENCE</scope>
    <source>
        <strain evidence="2">CCM 8835</strain>
    </source>
</reference>
<feature type="region of interest" description="Disordered" evidence="1">
    <location>
        <begin position="1"/>
        <end position="34"/>
    </location>
</feature>
<comment type="caution">
    <text evidence="2">The sequence shown here is derived from an EMBL/GenBank/DDBJ whole genome shotgun (WGS) entry which is preliminary data.</text>
</comment>
<dbReference type="RefSeq" id="WP_200256950.1">
    <property type="nucleotide sequence ID" value="NZ_JAENIP020000001.1"/>
</dbReference>
<evidence type="ECO:0000313" key="2">
    <source>
        <dbReference type="EMBL" id="MBK1843576.1"/>
    </source>
</evidence>
<sequence length="431" mass="45935">MSDPVPSTDHGRDPTGRVPDDPSGLFPGAPPTGELNRGLRLTLLRVSGPAPLRMLRRRRRSGRRSTRPLTFDMVEAALEEFGVRYSTAADRIMVAWPSVRGEFLVIRDNGGLHLVFRGRLRGRTGVGHLPVLQDALALGEQRSLPVCFYPSVAADGTLSVRFHASLCVDAGISDDQLRTFLERSLILVITGCLALIDEIPSLAGPRINPPELLRTDAVEATRPVPGTVILRPGSHPVEPGIPEPLDMYRLRIILERIRGDAEPHPRFRALTLTVDEVEVQITVTTDAAGVAGGDLIVISRWEVPVEGPATGVFGEASTACAAFDRRCQTVNARAALVDDGSDGARDRVVVCAVAVFPVAVGATDAQLEAAIGCGITGVVEAVTVIRGHCPGPARHCPELTAGGRRRRRPGCGPAGPGPPRTSRSAARGTER</sequence>
<evidence type="ECO:0000256" key="1">
    <source>
        <dbReference type="SAM" id="MobiDB-lite"/>
    </source>
</evidence>
<proteinExistence type="predicted"/>